<sequence length="203" mass="21897">MTDLNNSKADQPDPKDEPEQVAGTPTPEAAGAAGSGEDDLWASFEQEHADDLQDIADSKHARRFERHIKRQKKKALLSVDDLDPKAFTGGSRSKRGKNQQGVGPRDFTGTSWLDTDDVMDTYGDDFVPPNISLGHFGGSRLVFWILFLLGIAGLIASVLLPNLTPLLGTVFGLFALLGGGGLLLVHKGFSETKDDYCDDGARV</sequence>
<feature type="compositionally biased region" description="Basic and acidic residues" evidence="1">
    <location>
        <begin position="45"/>
        <end position="56"/>
    </location>
</feature>
<feature type="transmembrane region" description="Helical" evidence="2">
    <location>
        <begin position="166"/>
        <end position="185"/>
    </location>
</feature>
<keyword evidence="2" id="KW-0472">Membrane</keyword>
<feature type="region of interest" description="Disordered" evidence="1">
    <location>
        <begin position="1"/>
        <end position="56"/>
    </location>
</feature>
<feature type="region of interest" description="Disordered" evidence="1">
    <location>
        <begin position="87"/>
        <end position="109"/>
    </location>
</feature>
<dbReference type="Proteomes" id="UP000252530">
    <property type="component" value="Unassembled WGS sequence"/>
</dbReference>
<comment type="caution">
    <text evidence="3">The sequence shown here is derived from an EMBL/GenBank/DDBJ whole genome shotgun (WGS) entry which is preliminary data.</text>
</comment>
<gene>
    <name evidence="3" type="ORF">CRD60_03440</name>
</gene>
<proteinExistence type="predicted"/>
<keyword evidence="4" id="KW-1185">Reference proteome</keyword>
<protein>
    <recommendedName>
        <fullName evidence="5">Membrane associated protein</fullName>
    </recommendedName>
</protein>
<evidence type="ECO:0008006" key="5">
    <source>
        <dbReference type="Google" id="ProtNLM"/>
    </source>
</evidence>
<organism evidence="3 4">
    <name type="scientific">Bifidobacterium aemilianum</name>
    <dbReference type="NCBI Taxonomy" id="2493120"/>
    <lineage>
        <taxon>Bacteria</taxon>
        <taxon>Bacillati</taxon>
        <taxon>Actinomycetota</taxon>
        <taxon>Actinomycetes</taxon>
        <taxon>Bifidobacteriales</taxon>
        <taxon>Bifidobacteriaceae</taxon>
        <taxon>Bifidobacterium</taxon>
    </lineage>
</organism>
<dbReference type="RefSeq" id="WP_113859889.1">
    <property type="nucleotide sequence ID" value="NZ_PDCG01000002.1"/>
</dbReference>
<name>A0A366K8Z1_9BIFI</name>
<feature type="transmembrane region" description="Helical" evidence="2">
    <location>
        <begin position="141"/>
        <end position="160"/>
    </location>
</feature>
<feature type="compositionally biased region" description="Low complexity" evidence="1">
    <location>
        <begin position="22"/>
        <end position="32"/>
    </location>
</feature>
<dbReference type="OrthoDB" id="3232424at2"/>
<evidence type="ECO:0000313" key="3">
    <source>
        <dbReference type="EMBL" id="RBP98205.1"/>
    </source>
</evidence>
<keyword evidence="2" id="KW-0812">Transmembrane</keyword>
<reference evidence="3 4" key="1">
    <citation type="submission" date="2017-10" db="EMBL/GenBank/DDBJ databases">
        <title>Bifidobacterium xylocopum sp. nov. and Bifidobacterium aemilianum sp. nov., from the carpenter bee (Xylocopa violacea) digestive tract.</title>
        <authorList>
            <person name="Alberoni D."/>
            <person name="Baffoni L."/>
            <person name="Di Gioia D."/>
            <person name="Gaggia F."/>
            <person name="Biavati B."/>
        </authorList>
    </citation>
    <scope>NUCLEOTIDE SEQUENCE [LARGE SCALE GENOMIC DNA]</scope>
    <source>
        <strain evidence="3 4">XV10</strain>
    </source>
</reference>
<evidence type="ECO:0000313" key="4">
    <source>
        <dbReference type="Proteomes" id="UP000252530"/>
    </source>
</evidence>
<dbReference type="EMBL" id="PDCG01000002">
    <property type="protein sequence ID" value="RBP98205.1"/>
    <property type="molecule type" value="Genomic_DNA"/>
</dbReference>
<dbReference type="AlphaFoldDB" id="A0A366K8Z1"/>
<accession>A0A366K8Z1</accession>
<evidence type="ECO:0000256" key="1">
    <source>
        <dbReference type="SAM" id="MobiDB-lite"/>
    </source>
</evidence>
<evidence type="ECO:0000256" key="2">
    <source>
        <dbReference type="SAM" id="Phobius"/>
    </source>
</evidence>
<keyword evidence="2" id="KW-1133">Transmembrane helix</keyword>